<dbReference type="EMBL" id="BAABKK010000011">
    <property type="protein sequence ID" value="GAA5194078.1"/>
    <property type="molecule type" value="Genomic_DNA"/>
</dbReference>
<dbReference type="PANTHER" id="PTHR43875">
    <property type="entry name" value="MALTODEXTRIN IMPORT ATP-BINDING PROTEIN MSMX"/>
    <property type="match status" value="1"/>
</dbReference>
<evidence type="ECO:0000256" key="5">
    <source>
        <dbReference type="ARBA" id="ARBA00022967"/>
    </source>
</evidence>
<dbReference type="SUPFAM" id="SSF52540">
    <property type="entry name" value="P-loop containing nucleoside triphosphate hydrolases"/>
    <property type="match status" value="1"/>
</dbReference>
<reference evidence="9" key="1">
    <citation type="journal article" date="2019" name="Int. J. Syst. Evol. Microbiol.">
        <title>The Global Catalogue of Microorganisms (GCM) 10K type strain sequencing project: providing services to taxonomists for standard genome sequencing and annotation.</title>
        <authorList>
            <consortium name="The Broad Institute Genomics Platform"/>
            <consortium name="The Broad Institute Genome Sequencing Center for Infectious Disease"/>
            <person name="Wu L."/>
            <person name="Ma J."/>
        </authorList>
    </citation>
    <scope>NUCLEOTIDE SEQUENCE [LARGE SCALE GENOMIC DNA]</scope>
    <source>
        <strain evidence="9">JCM 18514</strain>
    </source>
</reference>
<keyword evidence="2" id="KW-1003">Cell membrane</keyword>
<keyword evidence="3" id="KW-0547">Nucleotide-binding</keyword>
<sequence>MRITAEAQAKQAVAMNEKAKHDAQPTRAVAATLAGVGKTFTSKGRQVDALQGIDLTVREGEYVVVLGPSGCGKSTLIRCIAGLESPTAGTIELGGKTVYDAERSITTSMHKRDVGMVFQNYALWPHMTIQKNVAYPLKMRRVPNAERVKRVAEVLEVLACDHLAGRLPAELSGGQQQRVALARALVYEPALLLLDEPLSNLDALLKVSLRSELLRLHRLLGYTGIHITHDQEEALEMGDRVVLMREGKIEQMGPPEEVYRRPVSPYAANFLGVRNRVKVTLSGGHLEHNGRILGTTKLTNRIPSGQEGLELFVRARDTHVVRGPAVEDGASDQIKVEGTIAQVVLGDGGRRQYVVDIGGHFWYAQHPESEGLTPGESVHVRVQSDMALLYQGDNLIDL</sequence>
<keyword evidence="9" id="KW-1185">Reference proteome</keyword>
<dbReference type="InterPro" id="IPR027417">
    <property type="entry name" value="P-loop_NTPase"/>
</dbReference>
<dbReference type="PROSITE" id="PS50893">
    <property type="entry name" value="ABC_TRANSPORTER_2"/>
    <property type="match status" value="1"/>
</dbReference>
<feature type="domain" description="ABC transporter" evidence="7">
    <location>
        <begin position="31"/>
        <end position="271"/>
    </location>
</feature>
<evidence type="ECO:0000259" key="7">
    <source>
        <dbReference type="PROSITE" id="PS50893"/>
    </source>
</evidence>
<comment type="caution">
    <text evidence="8">The sequence shown here is derived from an EMBL/GenBank/DDBJ whole genome shotgun (WGS) entry which is preliminary data.</text>
</comment>
<dbReference type="Proteomes" id="UP001500200">
    <property type="component" value="Unassembled WGS sequence"/>
</dbReference>
<name>A0ABP9SDZ1_9MICC</name>
<dbReference type="PANTHER" id="PTHR43875:SF15">
    <property type="entry name" value="TREHALOSE IMPORT ATP-BINDING PROTEIN SUGC"/>
    <property type="match status" value="1"/>
</dbReference>
<evidence type="ECO:0000256" key="6">
    <source>
        <dbReference type="ARBA" id="ARBA00023136"/>
    </source>
</evidence>
<dbReference type="SMART" id="SM00382">
    <property type="entry name" value="AAA"/>
    <property type="match status" value="1"/>
</dbReference>
<evidence type="ECO:0000256" key="1">
    <source>
        <dbReference type="ARBA" id="ARBA00022448"/>
    </source>
</evidence>
<evidence type="ECO:0000256" key="2">
    <source>
        <dbReference type="ARBA" id="ARBA00022475"/>
    </source>
</evidence>
<dbReference type="InterPro" id="IPR003439">
    <property type="entry name" value="ABC_transporter-like_ATP-bd"/>
</dbReference>
<keyword evidence="6" id="KW-0472">Membrane</keyword>
<dbReference type="Gene3D" id="3.40.50.300">
    <property type="entry name" value="P-loop containing nucleotide triphosphate hydrolases"/>
    <property type="match status" value="1"/>
</dbReference>
<keyword evidence="4 8" id="KW-0067">ATP-binding</keyword>
<dbReference type="Pfam" id="PF00005">
    <property type="entry name" value="ABC_tran"/>
    <property type="match status" value="1"/>
</dbReference>
<dbReference type="InterPro" id="IPR015853">
    <property type="entry name" value="ABC_transpr_FbpC"/>
</dbReference>
<gene>
    <name evidence="8" type="ORF">GCM10023346_20660</name>
</gene>
<evidence type="ECO:0000256" key="3">
    <source>
        <dbReference type="ARBA" id="ARBA00022741"/>
    </source>
</evidence>
<evidence type="ECO:0000256" key="4">
    <source>
        <dbReference type="ARBA" id="ARBA00022840"/>
    </source>
</evidence>
<dbReference type="PROSITE" id="PS00211">
    <property type="entry name" value="ABC_TRANSPORTER_1"/>
    <property type="match status" value="1"/>
</dbReference>
<dbReference type="InterPro" id="IPR017871">
    <property type="entry name" value="ABC_transporter-like_CS"/>
</dbReference>
<dbReference type="InterPro" id="IPR047641">
    <property type="entry name" value="ABC_transpr_MalK/UgpC-like"/>
</dbReference>
<dbReference type="InterPro" id="IPR003593">
    <property type="entry name" value="AAA+_ATPase"/>
</dbReference>
<evidence type="ECO:0000313" key="8">
    <source>
        <dbReference type="EMBL" id="GAA5194078.1"/>
    </source>
</evidence>
<organism evidence="8 9">
    <name type="scientific">Arthrobacter gyeryongensis</name>
    <dbReference type="NCBI Taxonomy" id="1650592"/>
    <lineage>
        <taxon>Bacteria</taxon>
        <taxon>Bacillati</taxon>
        <taxon>Actinomycetota</taxon>
        <taxon>Actinomycetes</taxon>
        <taxon>Micrococcales</taxon>
        <taxon>Micrococcaceae</taxon>
        <taxon>Arthrobacter</taxon>
    </lineage>
</organism>
<dbReference type="RefSeq" id="WP_345449245.1">
    <property type="nucleotide sequence ID" value="NZ_BAABKK010000011.1"/>
</dbReference>
<keyword evidence="5" id="KW-1278">Translocase</keyword>
<keyword evidence="1" id="KW-0813">Transport</keyword>
<dbReference type="CDD" id="cd03259">
    <property type="entry name" value="ABC_Carb_Solutes_like"/>
    <property type="match status" value="1"/>
</dbReference>
<evidence type="ECO:0000313" key="9">
    <source>
        <dbReference type="Proteomes" id="UP001500200"/>
    </source>
</evidence>
<proteinExistence type="predicted"/>
<protein>
    <submittedName>
        <fullName evidence="8">ABC transporter ATP-binding protein</fullName>
    </submittedName>
</protein>
<dbReference type="GO" id="GO:0005524">
    <property type="term" value="F:ATP binding"/>
    <property type="evidence" value="ECO:0007669"/>
    <property type="project" value="UniProtKB-KW"/>
</dbReference>
<accession>A0ABP9SDZ1</accession>